<dbReference type="EMBL" id="JAFIRR010000128">
    <property type="protein sequence ID" value="MCO6418396.1"/>
    <property type="molecule type" value="Genomic_DNA"/>
</dbReference>
<dbReference type="RefSeq" id="WP_252955025.1">
    <property type="nucleotide sequence ID" value="NZ_JAFIRR010000128.1"/>
</dbReference>
<sequence>MLRRRHLPALAMPVTAARAGLTLLGIRVAPGAEAAFAALAARLQDTSLRLVPGAAGECGALAFGARPAGPALLPFAGFPCGMAAAELRHWLGTADGQALWAAGFARRGLHAFPLAAVTRAAPPDSPAPGCAHGAVVELALPPAVLAGLPAACRAALEAACAAAWAAAETLPTVPALAPPAAAESVQRWWAMVTAAPEATALRLAERYRAARLAALFGTLPAA</sequence>
<keyword evidence="2" id="KW-1185">Reference proteome</keyword>
<proteinExistence type="predicted"/>
<evidence type="ECO:0000313" key="1">
    <source>
        <dbReference type="EMBL" id="MCO6418396.1"/>
    </source>
</evidence>
<gene>
    <name evidence="1" type="ORF">JYK14_19830</name>
</gene>
<dbReference type="Proteomes" id="UP001523392">
    <property type="component" value="Unassembled WGS sequence"/>
</dbReference>
<organism evidence="1 2">
    <name type="scientific">Siccirubricoccus soli</name>
    <dbReference type="NCBI Taxonomy" id="2899147"/>
    <lineage>
        <taxon>Bacteria</taxon>
        <taxon>Pseudomonadati</taxon>
        <taxon>Pseudomonadota</taxon>
        <taxon>Alphaproteobacteria</taxon>
        <taxon>Acetobacterales</taxon>
        <taxon>Roseomonadaceae</taxon>
        <taxon>Siccirubricoccus</taxon>
    </lineage>
</organism>
<name>A0ABT1D914_9PROT</name>
<accession>A0ABT1D914</accession>
<evidence type="ECO:0000313" key="2">
    <source>
        <dbReference type="Proteomes" id="UP001523392"/>
    </source>
</evidence>
<reference evidence="1 2" key="1">
    <citation type="submission" date="2021-12" db="EMBL/GenBank/DDBJ databases">
        <title>Siccirubricoccus leaddurans sp. nov., a high concentration Zn2+ tolerance bacterium.</title>
        <authorList>
            <person name="Cao Y."/>
        </authorList>
    </citation>
    <scope>NUCLEOTIDE SEQUENCE [LARGE SCALE GENOMIC DNA]</scope>
    <source>
        <strain evidence="1 2">KC 17139</strain>
    </source>
</reference>
<comment type="caution">
    <text evidence="1">The sequence shown here is derived from an EMBL/GenBank/DDBJ whole genome shotgun (WGS) entry which is preliminary data.</text>
</comment>
<protein>
    <submittedName>
        <fullName evidence="1">Uncharacterized protein</fullName>
    </submittedName>
</protein>